<protein>
    <submittedName>
        <fullName evidence="1">Uncharacterized protein</fullName>
    </submittedName>
</protein>
<evidence type="ECO:0000313" key="2">
    <source>
        <dbReference type="Proteomes" id="UP000297014"/>
    </source>
</evidence>
<dbReference type="AlphaFoldDB" id="A0A4S4JWF5"/>
<evidence type="ECO:0000313" key="1">
    <source>
        <dbReference type="EMBL" id="THG89533.1"/>
    </source>
</evidence>
<reference evidence="1 2" key="1">
    <citation type="submission" date="2014-01" db="EMBL/GenBank/DDBJ databases">
        <title>Draft genome sequencing of Bacillus alcalophilus CGMCC 1.3604.</title>
        <authorList>
            <person name="Yang J."/>
            <person name="Diao L."/>
            <person name="Yang S."/>
        </authorList>
    </citation>
    <scope>NUCLEOTIDE SEQUENCE [LARGE SCALE GENOMIC DNA]</scope>
    <source>
        <strain evidence="1 2">CGMCC 1.3604</strain>
    </source>
</reference>
<gene>
    <name evidence="1" type="ORF">AJ85_17045</name>
</gene>
<dbReference type="EMBL" id="JALP01000220">
    <property type="protein sequence ID" value="THG89533.1"/>
    <property type="molecule type" value="Genomic_DNA"/>
</dbReference>
<dbReference type="RefSeq" id="WP_003322771.1">
    <property type="nucleotide sequence ID" value="NZ_ALPT02000034.1"/>
</dbReference>
<comment type="caution">
    <text evidence="1">The sequence shown here is derived from an EMBL/GenBank/DDBJ whole genome shotgun (WGS) entry which is preliminary data.</text>
</comment>
<organism evidence="1 2">
    <name type="scientific">Alkalihalobacillus alcalophilus ATCC 27647 = CGMCC 1.3604</name>
    <dbReference type="NCBI Taxonomy" id="1218173"/>
    <lineage>
        <taxon>Bacteria</taxon>
        <taxon>Bacillati</taxon>
        <taxon>Bacillota</taxon>
        <taxon>Bacilli</taxon>
        <taxon>Bacillales</taxon>
        <taxon>Bacillaceae</taxon>
        <taxon>Alkalihalobacillus</taxon>
    </lineage>
</organism>
<dbReference type="OrthoDB" id="2362355at2"/>
<name>A0A4S4JWF5_ALKAL</name>
<dbReference type="Proteomes" id="UP000297014">
    <property type="component" value="Unassembled WGS sequence"/>
</dbReference>
<accession>A0A4S4JWF5</accession>
<sequence length="107" mass="12426">MIDKATMLFVSYMERKQNLVIEYNENIWEAVTLYHEEIYPELIPAETLKALPDPLLFITTSYEDDQDQEWIFCIVADNDTSSKWYTAVCSLDGKLVESGIPLELDLK</sequence>
<proteinExistence type="predicted"/>